<feature type="non-terminal residue" evidence="10">
    <location>
        <position position="1214"/>
    </location>
</feature>
<dbReference type="Proteomes" id="UP000736164">
    <property type="component" value="Unassembled WGS sequence"/>
</dbReference>
<dbReference type="PROSITE" id="PS50888">
    <property type="entry name" value="BHLH"/>
    <property type="match status" value="1"/>
</dbReference>
<dbReference type="InterPro" id="IPR052207">
    <property type="entry name" value="Max-like/E-box_TFs"/>
</dbReference>
<dbReference type="AlphaFoldDB" id="A0A8J7NMY2"/>
<feature type="coiled-coil region" evidence="7">
    <location>
        <begin position="1054"/>
        <end position="1095"/>
    </location>
</feature>
<feature type="compositionally biased region" description="Polar residues" evidence="8">
    <location>
        <begin position="974"/>
        <end position="997"/>
    </location>
</feature>
<evidence type="ECO:0000313" key="10">
    <source>
        <dbReference type="EMBL" id="MBN3316664.1"/>
    </source>
</evidence>
<sequence length="1214" mass="135569">MATKELRPRRQAPVIVKQEQDDDSDAEEPNLGPKKSDGPEPQIIHSGHFMVSSPHSEHPPKKGYDFDTVNKQTCQTYCFGKTSTSHLSIDASLTKLFECMTLAYRDRAAIANESWEIFWTVGLTVLPCKTALWTSGLQRKWKVEDSGPGFIFFELESNIGFSVSACLQDPEKPRGFSKEREPWQAITTLPSPKLEPVTPGLTDLPYWVDSPLFVGQLPSPGASSWRCEEWPRQSGASAVRLLFLNRVALRGTRAKSADKLACNQSPRCGLFQQLVLFQPTAGRLRCPLRDAQAGAAKFPISRLGIFCRCSVPTERRRCSSTAQPPCLRNLGRDFLETGMGPDASETGPGFRVSWCEKGPEQERQLRQGWVRPSLLQLLSLSLAMRTGFTVTQYLEPLSVQTGIGKLVSPKWKNFKGLKLLWRDKIRLNNAIWRAWYMQYVEKRDNPVCRFVTPLDGSLDSEDHRRPEAIVTDGKNWKRRIEIVIREYHKWRTYFKKRLQKHKDDDLSSLLKKILQIHAALCFCSTYIQMMENRGGWEDILLSSCRAGVQSCLEAAHCFSWWGCLLSCMLFANWLLCIFNPKGAGEQFSLFGECCHVPYLHNREAAAHAGNADMIQPGLIPLQPDLGFMDTFEPFQALFDTPTIVYELYMYILQQLRFPSADCNMSKSYSFHLIGFEFFISSRGLCPVDFWIKGWCLFWGMQNSNVRGIPLFCLLINHALINRMLNESQASGGAGHAVLCGLGSSVSPWPHNLFYFTRQASILPPSPQPFALPRPINPSISGKKTKHLHKIVPAPKPVTFLATGGSFLIFLNSSGISLMERTVQMCYAFSELIITGLVREPSGVIAYEKILKISSSGVAKGVSLVVLEVAEVLTGGFSFIVSAGLRAHKSMVSSFPGQPSAVIVTPGPLKTECVPSGGVVIAPTAIGRTSGLPEFHILQAQNSKHLIVPKEERSSLTTCTSQAPSPTAARDGRRSSQGSPCASEQCPSPQSPHGSSASLAKPEPQMVMKGRRGSHISAEQKRRFNIKIGFKTLSSLVSTLKSQSNSKPISNAATLQKTVEYIAKLQQERQQMQEEARRLKEEIEELSASINSCQEQLPATGVPITRHRFDHMRGTFDEYVKNRTLQNWKFWVFSIIIKPLFESFNGMVSTTSTEELCQTTLQWLDRHCSLPVLRPMVLQTLRHLSTTTSILSDPSLLPEQAKQAVTRISPRTGES</sequence>
<feature type="domain" description="BHLH" evidence="9">
    <location>
        <begin position="1009"/>
        <end position="1064"/>
    </location>
</feature>
<evidence type="ECO:0000256" key="5">
    <source>
        <dbReference type="ARBA" id="ARBA00023163"/>
    </source>
</evidence>
<dbReference type="GO" id="GO:0000981">
    <property type="term" value="F:DNA-binding transcription factor activity, RNA polymerase II-specific"/>
    <property type="evidence" value="ECO:0007669"/>
    <property type="project" value="TreeGrafter"/>
</dbReference>
<evidence type="ECO:0000256" key="3">
    <source>
        <dbReference type="ARBA" id="ARBA00023015"/>
    </source>
</evidence>
<dbReference type="Gene3D" id="4.10.280.10">
    <property type="entry name" value="Helix-loop-helix DNA-binding domain"/>
    <property type="match status" value="1"/>
</dbReference>
<keyword evidence="2" id="KW-0597">Phosphoprotein</keyword>
<dbReference type="SMART" id="SM00353">
    <property type="entry name" value="HLH"/>
    <property type="match status" value="1"/>
</dbReference>
<dbReference type="InterPro" id="IPR036638">
    <property type="entry name" value="HLH_DNA-bd_sf"/>
</dbReference>
<organism evidence="10 11">
    <name type="scientific">Atractosteus spatula</name>
    <name type="common">Alligator gar</name>
    <name type="synonym">Lepisosteus spatula</name>
    <dbReference type="NCBI Taxonomy" id="7917"/>
    <lineage>
        <taxon>Eukaryota</taxon>
        <taxon>Metazoa</taxon>
        <taxon>Chordata</taxon>
        <taxon>Craniata</taxon>
        <taxon>Vertebrata</taxon>
        <taxon>Euteleostomi</taxon>
        <taxon>Actinopterygii</taxon>
        <taxon>Neopterygii</taxon>
        <taxon>Holostei</taxon>
        <taxon>Semionotiformes</taxon>
        <taxon>Lepisosteidae</taxon>
        <taxon>Atractosteus</taxon>
    </lineage>
</organism>
<dbReference type="SUPFAM" id="SSF47459">
    <property type="entry name" value="HLH, helix-loop-helix DNA-binding domain"/>
    <property type="match status" value="1"/>
</dbReference>
<dbReference type="GO" id="GO:0005634">
    <property type="term" value="C:nucleus"/>
    <property type="evidence" value="ECO:0007669"/>
    <property type="project" value="UniProtKB-SubCell"/>
</dbReference>
<gene>
    <name evidence="10" type="primary">Mlxip</name>
    <name evidence="10" type="ORF">GTO95_0016185</name>
</gene>
<dbReference type="Pfam" id="PF00010">
    <property type="entry name" value="HLH"/>
    <property type="match status" value="1"/>
</dbReference>
<evidence type="ECO:0000256" key="7">
    <source>
        <dbReference type="SAM" id="Coils"/>
    </source>
</evidence>
<dbReference type="PANTHER" id="PTHR15741">
    <property type="entry name" value="BASIC HELIX-LOOP-HELIX ZIP TRANSCRIPTION FACTOR"/>
    <property type="match status" value="1"/>
</dbReference>
<keyword evidence="11" id="KW-1185">Reference proteome</keyword>
<evidence type="ECO:0000256" key="4">
    <source>
        <dbReference type="ARBA" id="ARBA00023125"/>
    </source>
</evidence>
<dbReference type="GO" id="GO:0000978">
    <property type="term" value="F:RNA polymerase II cis-regulatory region sequence-specific DNA binding"/>
    <property type="evidence" value="ECO:0007669"/>
    <property type="project" value="TreeGrafter"/>
</dbReference>
<keyword evidence="4" id="KW-0238">DNA-binding</keyword>
<evidence type="ECO:0000256" key="1">
    <source>
        <dbReference type="ARBA" id="ARBA00004123"/>
    </source>
</evidence>
<evidence type="ECO:0000313" key="11">
    <source>
        <dbReference type="Proteomes" id="UP000736164"/>
    </source>
</evidence>
<feature type="non-terminal residue" evidence="10">
    <location>
        <position position="1"/>
    </location>
</feature>
<dbReference type="GO" id="GO:0046983">
    <property type="term" value="F:protein dimerization activity"/>
    <property type="evidence" value="ECO:0007669"/>
    <property type="project" value="InterPro"/>
</dbReference>
<feature type="region of interest" description="Disordered" evidence="8">
    <location>
        <begin position="950"/>
        <end position="1016"/>
    </location>
</feature>
<evidence type="ECO:0000259" key="9">
    <source>
        <dbReference type="PROSITE" id="PS50888"/>
    </source>
</evidence>
<protein>
    <submittedName>
        <fullName evidence="10">MLXIP protein</fullName>
    </submittedName>
</protein>
<reference evidence="10" key="1">
    <citation type="journal article" date="2021" name="Cell">
        <title>Tracing the genetic footprints of vertebrate landing in non-teleost ray-finned fishes.</title>
        <authorList>
            <person name="Bi X."/>
            <person name="Wang K."/>
            <person name="Yang L."/>
            <person name="Pan H."/>
            <person name="Jiang H."/>
            <person name="Wei Q."/>
            <person name="Fang M."/>
            <person name="Yu H."/>
            <person name="Zhu C."/>
            <person name="Cai Y."/>
            <person name="He Y."/>
            <person name="Gan X."/>
            <person name="Zeng H."/>
            <person name="Yu D."/>
            <person name="Zhu Y."/>
            <person name="Jiang H."/>
            <person name="Qiu Q."/>
            <person name="Yang H."/>
            <person name="Zhang Y.E."/>
            <person name="Wang W."/>
            <person name="Zhu M."/>
            <person name="He S."/>
            <person name="Zhang G."/>
        </authorList>
    </citation>
    <scope>NUCLEOTIDE SEQUENCE</scope>
    <source>
        <strain evidence="10">Allg_001</strain>
    </source>
</reference>
<evidence type="ECO:0000256" key="6">
    <source>
        <dbReference type="ARBA" id="ARBA00023242"/>
    </source>
</evidence>
<accession>A0A8J7NMY2</accession>
<name>A0A8J7NMY2_ATRSP</name>
<keyword evidence="6" id="KW-0539">Nucleus</keyword>
<keyword evidence="5" id="KW-0804">Transcription</keyword>
<comment type="caution">
    <text evidence="10">The sequence shown here is derived from an EMBL/GenBank/DDBJ whole genome shotgun (WGS) entry which is preliminary data.</text>
</comment>
<feature type="compositionally biased region" description="Polar residues" evidence="8">
    <location>
        <begin position="954"/>
        <end position="964"/>
    </location>
</feature>
<dbReference type="PANTHER" id="PTHR15741:SF40">
    <property type="entry name" value="MLX-INTERACTING PROTEIN"/>
    <property type="match status" value="1"/>
</dbReference>
<feature type="region of interest" description="Disordered" evidence="8">
    <location>
        <begin position="1"/>
        <end position="64"/>
    </location>
</feature>
<keyword evidence="7" id="KW-0175">Coiled coil</keyword>
<evidence type="ECO:0000256" key="2">
    <source>
        <dbReference type="ARBA" id="ARBA00022553"/>
    </source>
</evidence>
<dbReference type="EMBL" id="JAAWVO010030973">
    <property type="protein sequence ID" value="MBN3316664.1"/>
    <property type="molecule type" value="Genomic_DNA"/>
</dbReference>
<keyword evidence="3" id="KW-0805">Transcription regulation</keyword>
<feature type="compositionally biased region" description="Basic and acidic residues" evidence="8">
    <location>
        <begin position="55"/>
        <end position="64"/>
    </location>
</feature>
<comment type="subcellular location">
    <subcellularLocation>
        <location evidence="1">Nucleus</location>
    </subcellularLocation>
</comment>
<evidence type="ECO:0000256" key="8">
    <source>
        <dbReference type="SAM" id="MobiDB-lite"/>
    </source>
</evidence>
<dbReference type="InterPro" id="IPR011598">
    <property type="entry name" value="bHLH_dom"/>
</dbReference>
<proteinExistence type="predicted"/>
<dbReference type="FunFam" id="4.10.280.10:FF:000028">
    <property type="entry name" value="MLX interacting protein like"/>
    <property type="match status" value="1"/>
</dbReference>